<dbReference type="Proteomes" id="UP000001940">
    <property type="component" value="Chromosome III"/>
</dbReference>
<accession>Q8MNW0</accession>
<dbReference type="KEGG" id="cel:CELE_C44B11.6"/>
<sequence>MNEDTSPNEIAIPELEIFTTISQDMNFMHIEGDGCQEEDLANFTRLQYPLRLAYACTINNYT</sequence>
<dbReference type="UCSC" id="C44B11.6">
    <property type="organism name" value="c. elegans"/>
</dbReference>
<evidence type="ECO:0000313" key="2">
    <source>
        <dbReference type="Proteomes" id="UP000001940"/>
    </source>
</evidence>
<dbReference type="Bgee" id="WBGene00016635">
    <property type="expression patterns" value="Expressed in larva and 3 other cell types or tissues"/>
</dbReference>
<dbReference type="PaxDb" id="6239-C44B11.6"/>
<reference evidence="1 2" key="1">
    <citation type="journal article" date="1998" name="Science">
        <title>Genome sequence of the nematode C. elegans: a platform for investigating biology.</title>
        <authorList>
            <consortium name="The C. elegans sequencing consortium"/>
            <person name="Sulson J.E."/>
            <person name="Waterston R."/>
        </authorList>
    </citation>
    <scope>NUCLEOTIDE SEQUENCE [LARGE SCALE GENOMIC DNA]</scope>
    <source>
        <strain evidence="1 2">Bristol N2</strain>
    </source>
</reference>
<evidence type="ECO:0000313" key="1">
    <source>
        <dbReference type="EMBL" id="CCD67211.1"/>
    </source>
</evidence>
<gene>
    <name evidence="1 3" type="ORF">C44B11.6</name>
    <name evidence="1" type="ORF">CELE_C44B11.6</name>
</gene>
<name>Q8MNW0_CAEEL</name>
<dbReference type="STRING" id="6239.C44B11.6.1"/>
<proteinExistence type="predicted"/>
<dbReference type="HOGENOM" id="CLU_2906180_0_0_1"/>
<dbReference type="EMBL" id="BX284603">
    <property type="protein sequence ID" value="CCD67211.1"/>
    <property type="molecule type" value="Genomic_DNA"/>
</dbReference>
<protein>
    <submittedName>
        <fullName evidence="1">Ground-like domain-containing protein</fullName>
    </submittedName>
</protein>
<dbReference type="RefSeq" id="NP_001367651.1">
    <property type="nucleotide sequence ID" value="NM_001381799.1"/>
</dbReference>
<dbReference type="CTD" id="259495"/>
<dbReference type="WormBase" id="C44B11.6">
    <property type="protein sequence ID" value="CE30628"/>
    <property type="gene ID" value="WBGene00016635"/>
</dbReference>
<dbReference type="InParanoid" id="Q8MNW0"/>
<organism evidence="1 2">
    <name type="scientific">Caenorhabditis elegans</name>
    <dbReference type="NCBI Taxonomy" id="6239"/>
    <lineage>
        <taxon>Eukaryota</taxon>
        <taxon>Metazoa</taxon>
        <taxon>Ecdysozoa</taxon>
        <taxon>Nematoda</taxon>
        <taxon>Chromadorea</taxon>
        <taxon>Rhabditida</taxon>
        <taxon>Rhabditina</taxon>
        <taxon>Rhabditomorpha</taxon>
        <taxon>Rhabditoidea</taxon>
        <taxon>Rhabditidae</taxon>
        <taxon>Peloderinae</taxon>
        <taxon>Caenorhabditis</taxon>
    </lineage>
</organism>
<evidence type="ECO:0000313" key="3">
    <source>
        <dbReference type="WormBase" id="C44B11.6"/>
    </source>
</evidence>
<keyword evidence="2" id="KW-1185">Reference proteome</keyword>
<dbReference type="GeneID" id="259495"/>
<dbReference type="AGR" id="WB:WBGene00016635"/>
<dbReference type="AlphaFoldDB" id="Q8MNW0"/>